<feature type="compositionally biased region" description="Low complexity" evidence="1">
    <location>
        <begin position="462"/>
        <end position="474"/>
    </location>
</feature>
<feature type="compositionally biased region" description="Polar residues" evidence="1">
    <location>
        <begin position="157"/>
        <end position="180"/>
    </location>
</feature>
<reference evidence="3" key="1">
    <citation type="submission" date="2021-12" db="EMBL/GenBank/DDBJ databases">
        <authorList>
            <person name="King R."/>
        </authorList>
    </citation>
    <scope>NUCLEOTIDE SEQUENCE</scope>
</reference>
<feature type="compositionally biased region" description="Low complexity" evidence="1">
    <location>
        <begin position="411"/>
        <end position="421"/>
    </location>
</feature>
<feature type="compositionally biased region" description="Basic and acidic residues" evidence="1">
    <location>
        <begin position="187"/>
        <end position="212"/>
    </location>
</feature>
<dbReference type="OrthoDB" id="440385at2759"/>
<accession>A0A9N9ZYY1</accession>
<organism evidence="3 4">
    <name type="scientific">Bemisia tabaci</name>
    <name type="common">Sweetpotato whitefly</name>
    <name type="synonym">Aleurodes tabaci</name>
    <dbReference type="NCBI Taxonomy" id="7038"/>
    <lineage>
        <taxon>Eukaryota</taxon>
        <taxon>Metazoa</taxon>
        <taxon>Ecdysozoa</taxon>
        <taxon>Arthropoda</taxon>
        <taxon>Hexapoda</taxon>
        <taxon>Insecta</taxon>
        <taxon>Pterygota</taxon>
        <taxon>Neoptera</taxon>
        <taxon>Paraneoptera</taxon>
        <taxon>Hemiptera</taxon>
        <taxon>Sternorrhyncha</taxon>
        <taxon>Aleyrodoidea</taxon>
        <taxon>Aleyrodidae</taxon>
        <taxon>Aleyrodinae</taxon>
        <taxon>Bemisia</taxon>
    </lineage>
</organism>
<dbReference type="Proteomes" id="UP001152759">
    <property type="component" value="Chromosome 1"/>
</dbReference>
<proteinExistence type="predicted"/>
<feature type="region of interest" description="Disordered" evidence="1">
    <location>
        <begin position="63"/>
        <end position="313"/>
    </location>
</feature>
<keyword evidence="2" id="KW-0812">Transmembrane</keyword>
<feature type="compositionally biased region" description="Basic and acidic residues" evidence="1">
    <location>
        <begin position="483"/>
        <end position="496"/>
    </location>
</feature>
<keyword evidence="4" id="KW-1185">Reference proteome</keyword>
<dbReference type="EMBL" id="OU963862">
    <property type="protein sequence ID" value="CAH0380563.1"/>
    <property type="molecule type" value="Genomic_DNA"/>
</dbReference>
<dbReference type="KEGG" id="btab:109032215"/>
<evidence type="ECO:0000256" key="2">
    <source>
        <dbReference type="SAM" id="Phobius"/>
    </source>
</evidence>
<keyword evidence="2" id="KW-0472">Membrane</keyword>
<feature type="compositionally biased region" description="Low complexity" evidence="1">
    <location>
        <begin position="264"/>
        <end position="274"/>
    </location>
</feature>
<evidence type="ECO:0000313" key="4">
    <source>
        <dbReference type="Proteomes" id="UP001152759"/>
    </source>
</evidence>
<evidence type="ECO:0000256" key="1">
    <source>
        <dbReference type="SAM" id="MobiDB-lite"/>
    </source>
</evidence>
<gene>
    <name evidence="3" type="ORF">BEMITA_LOCUS305</name>
</gene>
<name>A0A9N9ZYY1_BEMTA</name>
<feature type="compositionally biased region" description="Polar residues" evidence="1">
    <location>
        <begin position="213"/>
        <end position="222"/>
    </location>
</feature>
<evidence type="ECO:0000313" key="3">
    <source>
        <dbReference type="EMBL" id="CAH0380563.1"/>
    </source>
</evidence>
<dbReference type="AlphaFoldDB" id="A0A9N9ZYY1"/>
<feature type="compositionally biased region" description="Polar residues" evidence="1">
    <location>
        <begin position="66"/>
        <end position="79"/>
    </location>
</feature>
<feature type="compositionally biased region" description="Polar residues" evidence="1">
    <location>
        <begin position="287"/>
        <end position="310"/>
    </location>
</feature>
<protein>
    <submittedName>
        <fullName evidence="3">Uncharacterized protein</fullName>
    </submittedName>
</protein>
<feature type="transmembrane region" description="Helical" evidence="2">
    <location>
        <begin position="7"/>
        <end position="25"/>
    </location>
</feature>
<keyword evidence="2" id="KW-1133">Transmembrane helix</keyword>
<sequence>MLPEDIPLLWIVSLTVIVSLIFVLIECVCGCKKSVPKNELLGLAGLVKLTNPDENVNYTPPVVLTSKENSSPDITNNGFDNPRRLGSNHFPAGLSSTATRSLPDLPVDPERSQLAPGTISSDVLWERGEQNNSGGDTGSELYATVGDNKNDQKSNRKYNNPLSSNGKSESLDSPSQTDDSMSPYARVKGENPYHQIKKSEHPYAQVGDKHDTSQSSRPGNSSRDADEVDGAQRSVPSPGRKSNSNDSGTERDVSRESSAQDIPAATAITGGIAASHELPYMTPPLPQNTVQQPHFSGDSQDSSKGYTSISVREPLANIMGERNRRMELVDSHYATVSDDSDEMYAAIDEPANQVYTSGSETYAQIQPHISSVRADVEPVMMSQAVTSSMADPPQPPSVNSLKHVSAHAHSRQASSSSCTSSIANVGSPKPEKRQANSPLPRPPETIDEMYAKVIKKRKETTSWSSSRDSICISDQESNPTRHSIGDMDKFTSNHDRSMKQQNLEQAKLENEEVECAHDQISGYETVFGEKKSGLGYETINSNRTPPYEQLSHDVYQEVGYEEIHKSNLTDSDPNYEELKPQSGLKYSEASYAKVNKAKKTPQKLVIAEPDYASLTNVKQMNGESNYESIGREISEPNYESVQNSSYGDSADEIPNYETVKSVTLPADIQEDMYSKVNKLKKMYK</sequence>
<feature type="region of interest" description="Disordered" evidence="1">
    <location>
        <begin position="383"/>
        <end position="496"/>
    </location>
</feature>